<dbReference type="Gene3D" id="1.10.10.10">
    <property type="entry name" value="Winged helix-like DNA-binding domain superfamily/Winged helix DNA-binding domain"/>
    <property type="match status" value="3"/>
</dbReference>
<dbReference type="InterPro" id="IPR053925">
    <property type="entry name" value="RecX_HTH_3rd"/>
</dbReference>
<evidence type="ECO:0000313" key="9">
    <source>
        <dbReference type="EMBL" id="MFD1225243.1"/>
    </source>
</evidence>
<evidence type="ECO:0000256" key="2">
    <source>
        <dbReference type="ARBA" id="ARBA00009695"/>
    </source>
</evidence>
<organism evidence="9 10">
    <name type="scientific">Paenibacillus vulneris</name>
    <dbReference type="NCBI Taxonomy" id="1133364"/>
    <lineage>
        <taxon>Bacteria</taxon>
        <taxon>Bacillati</taxon>
        <taxon>Bacillota</taxon>
        <taxon>Bacilli</taxon>
        <taxon>Bacillales</taxon>
        <taxon>Paenibacillaceae</taxon>
        <taxon>Paenibacillus</taxon>
    </lineage>
</organism>
<dbReference type="EMBL" id="JBHTLU010000056">
    <property type="protein sequence ID" value="MFD1225243.1"/>
    <property type="molecule type" value="Genomic_DNA"/>
</dbReference>
<evidence type="ECO:0000313" key="10">
    <source>
        <dbReference type="Proteomes" id="UP001597180"/>
    </source>
</evidence>
<protein>
    <recommendedName>
        <fullName evidence="3 5">Regulatory protein RecX</fullName>
    </recommendedName>
</protein>
<dbReference type="Pfam" id="PF21981">
    <property type="entry name" value="RecX_HTH3"/>
    <property type="match status" value="1"/>
</dbReference>
<dbReference type="InterPro" id="IPR053924">
    <property type="entry name" value="RecX_HTH_2nd"/>
</dbReference>
<feature type="domain" description="RecX second three-helical" evidence="6">
    <location>
        <begin position="118"/>
        <end position="159"/>
    </location>
</feature>
<evidence type="ECO:0000259" key="7">
    <source>
        <dbReference type="Pfam" id="PF21981"/>
    </source>
</evidence>
<dbReference type="Proteomes" id="UP001597180">
    <property type="component" value="Unassembled WGS sequence"/>
</dbReference>
<evidence type="ECO:0000256" key="1">
    <source>
        <dbReference type="ARBA" id="ARBA00004496"/>
    </source>
</evidence>
<keyword evidence="4 5" id="KW-0963">Cytoplasm</keyword>
<evidence type="ECO:0000256" key="4">
    <source>
        <dbReference type="ARBA" id="ARBA00022490"/>
    </source>
</evidence>
<comment type="caution">
    <text evidence="9">The sequence shown here is derived from an EMBL/GenBank/DDBJ whole genome shotgun (WGS) entry which is preliminary data.</text>
</comment>
<feature type="domain" description="RecX third three-helical" evidence="7">
    <location>
        <begin position="165"/>
        <end position="212"/>
    </location>
</feature>
<reference evidence="10" key="1">
    <citation type="journal article" date="2019" name="Int. J. Syst. Evol. Microbiol.">
        <title>The Global Catalogue of Microorganisms (GCM) 10K type strain sequencing project: providing services to taxonomists for standard genome sequencing and annotation.</title>
        <authorList>
            <consortium name="The Broad Institute Genomics Platform"/>
            <consortium name="The Broad Institute Genome Sequencing Center for Infectious Disease"/>
            <person name="Wu L."/>
            <person name="Ma J."/>
        </authorList>
    </citation>
    <scope>NUCLEOTIDE SEQUENCE [LARGE SCALE GENOMIC DNA]</scope>
    <source>
        <strain evidence="10">CCUG 53270</strain>
    </source>
</reference>
<accession>A0ABW3UWH2</accession>
<comment type="function">
    <text evidence="5">Modulates RecA activity.</text>
</comment>
<dbReference type="Pfam" id="PF21982">
    <property type="entry name" value="RecX_HTH1"/>
    <property type="match status" value="1"/>
</dbReference>
<dbReference type="InterPro" id="IPR003783">
    <property type="entry name" value="Regulatory_RecX"/>
</dbReference>
<comment type="subcellular location">
    <subcellularLocation>
        <location evidence="1 5">Cytoplasm</location>
    </subcellularLocation>
</comment>
<evidence type="ECO:0000259" key="8">
    <source>
        <dbReference type="Pfam" id="PF21982"/>
    </source>
</evidence>
<dbReference type="InterPro" id="IPR053926">
    <property type="entry name" value="RecX_HTH_1st"/>
</dbReference>
<feature type="domain" description="RecX first three-helical" evidence="8">
    <location>
        <begin position="72"/>
        <end position="111"/>
    </location>
</feature>
<dbReference type="InterPro" id="IPR036388">
    <property type="entry name" value="WH-like_DNA-bd_sf"/>
</dbReference>
<gene>
    <name evidence="5" type="primary">recX</name>
    <name evidence="9" type="ORF">ACFQ4B_34695</name>
</gene>
<name>A0ABW3UWH2_9BACL</name>
<dbReference type="PANTHER" id="PTHR33602">
    <property type="entry name" value="REGULATORY PROTEIN RECX FAMILY PROTEIN"/>
    <property type="match status" value="1"/>
</dbReference>
<comment type="similarity">
    <text evidence="2 5">Belongs to the RecX family.</text>
</comment>
<dbReference type="RefSeq" id="WP_256865327.1">
    <property type="nucleotide sequence ID" value="NZ_BAABJG010000044.1"/>
</dbReference>
<dbReference type="PANTHER" id="PTHR33602:SF1">
    <property type="entry name" value="REGULATORY PROTEIN RECX FAMILY PROTEIN"/>
    <property type="match status" value="1"/>
</dbReference>
<dbReference type="Pfam" id="PF02631">
    <property type="entry name" value="RecX_HTH2"/>
    <property type="match status" value="1"/>
</dbReference>
<evidence type="ECO:0000256" key="3">
    <source>
        <dbReference type="ARBA" id="ARBA00018111"/>
    </source>
</evidence>
<keyword evidence="10" id="KW-1185">Reference proteome</keyword>
<evidence type="ECO:0000256" key="5">
    <source>
        <dbReference type="HAMAP-Rule" id="MF_01114"/>
    </source>
</evidence>
<evidence type="ECO:0000259" key="6">
    <source>
        <dbReference type="Pfam" id="PF02631"/>
    </source>
</evidence>
<sequence length="237" mass="27907">MDKETEEGMHSGTITKVERQKRVKDRYNLYIDEQYTFSVHEDILIKYRLVKGSVISVEEFKAILYAQEKQQAYLYAIRLLSSRLRSEHELAARLKQKGYEPAIRTITIERLRQERYVDDGLFAEQLTMQRIRSQKKGRNWVKQELQHKGLQPEHIVHALGQVDEETEYRHAFDLAYKKYRIEFAEDSLKARRKAMGFLARRGYSSSLVSRVMRDLVKAFGAANADELEFGVGEFEDY</sequence>
<dbReference type="HAMAP" id="MF_01114">
    <property type="entry name" value="RecX"/>
    <property type="match status" value="1"/>
</dbReference>
<proteinExistence type="inferred from homology"/>